<dbReference type="CDD" id="cd02440">
    <property type="entry name" value="AdoMet_MTases"/>
    <property type="match status" value="1"/>
</dbReference>
<dbReference type="SUPFAM" id="SSF53335">
    <property type="entry name" value="S-adenosyl-L-methionine-dependent methyltransferases"/>
    <property type="match status" value="1"/>
</dbReference>
<dbReference type="InterPro" id="IPR025714">
    <property type="entry name" value="Methyltranfer_dom"/>
</dbReference>
<dbReference type="Pfam" id="PF13847">
    <property type="entry name" value="Methyltransf_31"/>
    <property type="match status" value="1"/>
</dbReference>
<feature type="domain" description="Methyltransferase" evidence="1">
    <location>
        <begin position="41"/>
        <end position="154"/>
    </location>
</feature>
<evidence type="ECO:0000259" key="1">
    <source>
        <dbReference type="Pfam" id="PF13847"/>
    </source>
</evidence>
<dbReference type="AlphaFoldDB" id="A0A284VJP4"/>
<dbReference type="OrthoDB" id="1018at2157"/>
<dbReference type="Proteomes" id="UP000218615">
    <property type="component" value="Unassembled WGS sequence"/>
</dbReference>
<dbReference type="InterPro" id="IPR029063">
    <property type="entry name" value="SAM-dependent_MTases_sf"/>
</dbReference>
<evidence type="ECO:0000313" key="3">
    <source>
        <dbReference type="Proteomes" id="UP000218615"/>
    </source>
</evidence>
<dbReference type="PANTHER" id="PTHR12843:SF5">
    <property type="entry name" value="EEF1A LYSINE METHYLTRANSFERASE 2"/>
    <property type="match status" value="1"/>
</dbReference>
<proteinExistence type="predicted"/>
<gene>
    <name evidence="2" type="ORF">MNV_1180027</name>
</gene>
<dbReference type="Gene3D" id="3.40.50.150">
    <property type="entry name" value="Vaccinia Virus protein VP39"/>
    <property type="match status" value="1"/>
</dbReference>
<keyword evidence="3" id="KW-1185">Reference proteome</keyword>
<evidence type="ECO:0000313" key="2">
    <source>
        <dbReference type="EMBL" id="SNQ59409.1"/>
    </source>
</evidence>
<dbReference type="EMBL" id="FZMP01000022">
    <property type="protein sequence ID" value="SNQ59409.1"/>
    <property type="molecule type" value="Genomic_DNA"/>
</dbReference>
<reference evidence="3" key="1">
    <citation type="submission" date="2017-06" db="EMBL/GenBank/DDBJ databases">
        <authorList>
            <person name="Cremers G."/>
        </authorList>
    </citation>
    <scope>NUCLEOTIDE SEQUENCE [LARGE SCALE GENOMIC DNA]</scope>
</reference>
<dbReference type="RefSeq" id="WP_096203793.1">
    <property type="nucleotide sequence ID" value="NZ_FZMP01000022.1"/>
</dbReference>
<dbReference type="PANTHER" id="PTHR12843">
    <property type="entry name" value="PROTEIN-LYSINE N-METHYLTRANSFERASE METTL10"/>
    <property type="match status" value="1"/>
</dbReference>
<accession>A0A284VJP4</accession>
<protein>
    <recommendedName>
        <fullName evidence="1">Methyltransferase domain-containing protein</fullName>
    </recommendedName>
</protein>
<name>A0A284VJP4_9EURY</name>
<sequence length="210" mass="24324">MNDSMKEHWDEIYEALDADELTWYEEIPESSIKLLSECRINKDESILDVGAGASTFVDYLINQGFSNIIATDISEIALNKIKERLGKEKASLVRWIVDDITQPIHIRNLRDIAVWHDRAVLHFLLEEDQQKMYLSTLKRGIKKGGYVIIATFSLKGAKKCSGLNVKNYDQNMLAEFLGEDFSLLDYFDYTHYMPSGQPRPYVYVLFQRLE</sequence>
<organism evidence="2 3">
    <name type="scientific">Candidatus Methanoperedens nitratireducens</name>
    <dbReference type="NCBI Taxonomy" id="1392998"/>
    <lineage>
        <taxon>Archaea</taxon>
        <taxon>Methanobacteriati</taxon>
        <taxon>Methanobacteriota</taxon>
        <taxon>Stenosarchaea group</taxon>
        <taxon>Methanomicrobia</taxon>
        <taxon>Methanosarcinales</taxon>
        <taxon>ANME-2 cluster</taxon>
        <taxon>Candidatus Methanoperedentaceae</taxon>
        <taxon>Candidatus Methanoperedens</taxon>
    </lineage>
</organism>